<reference evidence="2 3" key="1">
    <citation type="submission" date="2019-02" db="EMBL/GenBank/DDBJ databases">
        <title>Deep-cultivation of Planctomycetes and their phenomic and genomic characterization uncovers novel biology.</title>
        <authorList>
            <person name="Wiegand S."/>
            <person name="Jogler M."/>
            <person name="Boedeker C."/>
            <person name="Pinto D."/>
            <person name="Vollmers J."/>
            <person name="Rivas-Marin E."/>
            <person name="Kohn T."/>
            <person name="Peeters S.H."/>
            <person name="Heuer A."/>
            <person name="Rast P."/>
            <person name="Oberbeckmann S."/>
            <person name="Bunk B."/>
            <person name="Jeske O."/>
            <person name="Meyerdierks A."/>
            <person name="Storesund J.E."/>
            <person name="Kallscheuer N."/>
            <person name="Luecker S."/>
            <person name="Lage O.M."/>
            <person name="Pohl T."/>
            <person name="Merkel B.J."/>
            <person name="Hornburger P."/>
            <person name="Mueller R.-W."/>
            <person name="Bruemmer F."/>
            <person name="Labrenz M."/>
            <person name="Spormann A.M."/>
            <person name="Op Den Camp H."/>
            <person name="Overmann J."/>
            <person name="Amann R."/>
            <person name="Jetten M.S.M."/>
            <person name="Mascher T."/>
            <person name="Medema M.H."/>
            <person name="Devos D.P."/>
            <person name="Kaster A.-K."/>
            <person name="Ovreas L."/>
            <person name="Rohde M."/>
            <person name="Galperin M.Y."/>
            <person name="Jogler C."/>
        </authorList>
    </citation>
    <scope>NUCLEOTIDE SEQUENCE [LARGE SCALE GENOMIC DNA]</scope>
    <source>
        <strain evidence="2 3">Poly59</strain>
    </source>
</reference>
<sequence precursor="true">MRKIFSTALAAVALLHASATTAHAGVFDCLSDSQCDAAVCDSGCEIGCSDGCDIGCGESACDSACACSACGQSASLCGCLDRMNLVGLIKPSDHCFDDFISPMIDFVFFEDPRTLTELRPIFVQHRFPNELGPGKIPAGGDLQLYALQFRLALTDRLSLIAVKDGYIVDGSKGALDGLLDSGWADVSAGLKYNLIRNTQTGTLASLGFTYEIPMGDEKALQSIGDGQFNFFGSAAQRLFGGNAHYMTSFGFNTPVDNASQTSSIHWLNHFDVKTTKKTYAFTEFSWRHWTDSADVGLPLGVAGEDLLNLGATNVAGNDLVTQNVGMKYKPNGNFEAGAAYEFPLTSFEDIIRDRWQFEMIFRY</sequence>
<evidence type="ECO:0000256" key="1">
    <source>
        <dbReference type="SAM" id="SignalP"/>
    </source>
</evidence>
<accession>A0A5C6F1N9</accession>
<comment type="caution">
    <text evidence="2">The sequence shown here is derived from an EMBL/GenBank/DDBJ whole genome shotgun (WGS) entry which is preliminary data.</text>
</comment>
<organism evidence="2 3">
    <name type="scientific">Rubripirellula reticaptiva</name>
    <dbReference type="NCBI Taxonomy" id="2528013"/>
    <lineage>
        <taxon>Bacteria</taxon>
        <taxon>Pseudomonadati</taxon>
        <taxon>Planctomycetota</taxon>
        <taxon>Planctomycetia</taxon>
        <taxon>Pirellulales</taxon>
        <taxon>Pirellulaceae</taxon>
        <taxon>Rubripirellula</taxon>
    </lineage>
</organism>
<gene>
    <name evidence="2" type="ORF">Poly59_14580</name>
</gene>
<proteinExistence type="predicted"/>
<keyword evidence="3" id="KW-1185">Reference proteome</keyword>
<evidence type="ECO:0000313" key="3">
    <source>
        <dbReference type="Proteomes" id="UP000317977"/>
    </source>
</evidence>
<dbReference type="AlphaFoldDB" id="A0A5C6F1N9"/>
<feature type="signal peptide" evidence="1">
    <location>
        <begin position="1"/>
        <end position="24"/>
    </location>
</feature>
<feature type="chain" id="PRO_5022901627" evidence="1">
    <location>
        <begin position="25"/>
        <end position="363"/>
    </location>
</feature>
<name>A0A5C6F1N9_9BACT</name>
<dbReference type="EMBL" id="SJPX01000002">
    <property type="protein sequence ID" value="TWU55162.1"/>
    <property type="molecule type" value="Genomic_DNA"/>
</dbReference>
<dbReference type="Proteomes" id="UP000317977">
    <property type="component" value="Unassembled WGS sequence"/>
</dbReference>
<dbReference type="RefSeq" id="WP_246151455.1">
    <property type="nucleotide sequence ID" value="NZ_SJPX01000002.1"/>
</dbReference>
<evidence type="ECO:0000313" key="2">
    <source>
        <dbReference type="EMBL" id="TWU55162.1"/>
    </source>
</evidence>
<keyword evidence="1" id="KW-0732">Signal</keyword>
<protein>
    <submittedName>
        <fullName evidence="2">Uncharacterized protein</fullName>
    </submittedName>
</protein>